<dbReference type="EMBL" id="CP048685">
    <property type="protein sequence ID" value="QPJ63266.1"/>
    <property type="molecule type" value="Genomic_DNA"/>
</dbReference>
<reference evidence="2 3" key="1">
    <citation type="submission" date="2020-02" db="EMBL/GenBank/DDBJ databases">
        <title>Genomic and physiological characterization of two novel Nitrospinaceae genera.</title>
        <authorList>
            <person name="Mueller A.J."/>
            <person name="Jung M.-Y."/>
            <person name="Strachan C.R."/>
            <person name="Herbold C.W."/>
            <person name="Kirkegaard R.H."/>
            <person name="Daims H."/>
        </authorList>
    </citation>
    <scope>NUCLEOTIDE SEQUENCE [LARGE SCALE GENOMIC DNA]</scope>
    <source>
        <strain evidence="2">EB</strain>
    </source>
</reference>
<evidence type="ECO:0000313" key="2">
    <source>
        <dbReference type="EMBL" id="QPJ63266.1"/>
    </source>
</evidence>
<feature type="domain" description="Lcl C-terminal" evidence="1">
    <location>
        <begin position="13"/>
        <end position="125"/>
    </location>
</feature>
<dbReference type="Pfam" id="PF07603">
    <property type="entry name" value="Lcl_C"/>
    <property type="match status" value="1"/>
</dbReference>
<accession>A0A7T0BYF9</accession>
<dbReference type="AlphaFoldDB" id="A0A7T0BYF9"/>
<sequence length="140" mass="16118">MEKESSLIDNGDGTITDESSGLMWKKTDSMIDLKKWVNYQDCVDYVRELRESKFAGYDDWRLPTRDEMGLLYDESLELKDRFGKVVHISNVFQEGCGFSIVAGQVPGRQRTWVLNIRTGEFENPDGLWTLTEATRAVRTL</sequence>
<gene>
    <name evidence="2" type="ORF">G3M70_15845</name>
</gene>
<organism evidence="2 3">
    <name type="scientific">Candidatus Nitronauta litoralis</name>
    <dbReference type="NCBI Taxonomy" id="2705533"/>
    <lineage>
        <taxon>Bacteria</taxon>
        <taxon>Pseudomonadati</taxon>
        <taxon>Nitrospinota/Tectimicrobiota group</taxon>
        <taxon>Nitrospinota</taxon>
        <taxon>Nitrospinia</taxon>
        <taxon>Nitrospinales</taxon>
        <taxon>Nitrospinaceae</taxon>
        <taxon>Candidatus Nitronauta</taxon>
    </lineage>
</organism>
<proteinExistence type="predicted"/>
<dbReference type="Proteomes" id="UP000594688">
    <property type="component" value="Chromosome"/>
</dbReference>
<protein>
    <submittedName>
        <fullName evidence="2">DUF1566 domain-containing protein</fullName>
    </submittedName>
</protein>
<name>A0A7T0BYF9_9BACT</name>
<evidence type="ECO:0000313" key="3">
    <source>
        <dbReference type="Proteomes" id="UP000594688"/>
    </source>
</evidence>
<evidence type="ECO:0000259" key="1">
    <source>
        <dbReference type="Pfam" id="PF07603"/>
    </source>
</evidence>
<dbReference type="KEGG" id="nli:G3M70_15845"/>
<dbReference type="InterPro" id="IPR011460">
    <property type="entry name" value="Lcl_C"/>
</dbReference>